<dbReference type="Pfam" id="PF22698">
    <property type="entry name" value="Semialdhyde_dhC_1"/>
    <property type="match status" value="1"/>
</dbReference>
<dbReference type="GO" id="GO:0006526">
    <property type="term" value="P:L-arginine biosynthetic process"/>
    <property type="evidence" value="ECO:0007669"/>
    <property type="project" value="UniProtKB-UniPathway"/>
</dbReference>
<feature type="compositionally biased region" description="Pro residues" evidence="7">
    <location>
        <begin position="65"/>
        <end position="87"/>
    </location>
</feature>
<evidence type="ECO:0000256" key="4">
    <source>
        <dbReference type="ARBA" id="ARBA00022857"/>
    </source>
</evidence>
<evidence type="ECO:0000256" key="6">
    <source>
        <dbReference type="PROSITE-ProRule" id="PRU10010"/>
    </source>
</evidence>
<dbReference type="NCBIfam" id="TIGR01850">
    <property type="entry name" value="argC"/>
    <property type="match status" value="1"/>
</dbReference>
<dbReference type="AlphaFoldDB" id="A0A1L2FV00"/>
<feature type="active site" evidence="6">
    <location>
        <position position="191"/>
    </location>
</feature>
<proteinExistence type="predicted"/>
<dbReference type="Gene3D" id="3.30.360.10">
    <property type="entry name" value="Dihydrodipicolinate Reductase, domain 2"/>
    <property type="match status" value="1"/>
</dbReference>
<dbReference type="GO" id="GO:0070401">
    <property type="term" value="F:NADP+ binding"/>
    <property type="evidence" value="ECO:0007669"/>
    <property type="project" value="InterPro"/>
</dbReference>
<keyword evidence="4" id="KW-0521">NADP</keyword>
<comment type="pathway">
    <text evidence="1">Amino-acid biosynthesis; L-arginine biosynthesis; N(2)-acetyl-L-ornithine from L-glutamate: step 3/4.</text>
</comment>
<feature type="compositionally biased region" description="Low complexity" evidence="7">
    <location>
        <begin position="88"/>
        <end position="111"/>
    </location>
</feature>
<dbReference type="GO" id="GO:0051287">
    <property type="term" value="F:NAD binding"/>
    <property type="evidence" value="ECO:0007669"/>
    <property type="project" value="InterPro"/>
</dbReference>
<name>A0A1L2FV00_9MYCE</name>
<dbReference type="SUPFAM" id="SSF51735">
    <property type="entry name" value="NAD(P)-binding Rossmann-fold domains"/>
    <property type="match status" value="1"/>
</dbReference>
<evidence type="ECO:0000256" key="5">
    <source>
        <dbReference type="ARBA" id="ARBA00023002"/>
    </source>
</evidence>
<keyword evidence="2" id="KW-0055">Arginine biosynthesis</keyword>
<gene>
    <name evidence="9" type="primary">argC</name>
</gene>
<dbReference type="InterPro" id="IPR058924">
    <property type="entry name" value="AGPR_dimerisation_dom"/>
</dbReference>
<evidence type="ECO:0000256" key="3">
    <source>
        <dbReference type="ARBA" id="ARBA00022605"/>
    </source>
</evidence>
<dbReference type="PANTHER" id="PTHR32338">
    <property type="entry name" value="N-ACETYL-GAMMA-GLUTAMYL-PHOSPHATE REDUCTASE, CHLOROPLASTIC-RELATED-RELATED"/>
    <property type="match status" value="1"/>
</dbReference>
<dbReference type="Pfam" id="PF01118">
    <property type="entry name" value="Semialdhyde_dh"/>
    <property type="match status" value="1"/>
</dbReference>
<feature type="region of interest" description="Disordered" evidence="7">
    <location>
        <begin position="19"/>
        <end position="113"/>
    </location>
</feature>
<evidence type="ECO:0000256" key="2">
    <source>
        <dbReference type="ARBA" id="ARBA00022571"/>
    </source>
</evidence>
<organism evidence="9">
    <name type="scientific">Rostrostelium ellipticum</name>
    <dbReference type="NCBI Taxonomy" id="361140"/>
    <lineage>
        <taxon>Eukaryota</taxon>
        <taxon>Amoebozoa</taxon>
        <taxon>Evosea</taxon>
        <taxon>Eumycetozoa</taxon>
        <taxon>Dictyostelia</taxon>
        <taxon>Acytosteliales</taxon>
        <taxon>Acytosteliaceae</taxon>
        <taxon>Rostrostelium</taxon>
    </lineage>
</organism>
<evidence type="ECO:0000313" key="9">
    <source>
        <dbReference type="EMBL" id="AOE43287.1"/>
    </source>
</evidence>
<dbReference type="InterPro" id="IPR023013">
    <property type="entry name" value="AGPR_AS"/>
</dbReference>
<protein>
    <submittedName>
        <fullName evidence="9">Arginine</fullName>
    </submittedName>
</protein>
<accession>A0A1L2FV00</accession>
<feature type="compositionally biased region" description="Basic and acidic residues" evidence="7">
    <location>
        <begin position="441"/>
        <end position="450"/>
    </location>
</feature>
<dbReference type="Gene3D" id="3.40.50.720">
    <property type="entry name" value="NAD(P)-binding Rossmann-like Domain"/>
    <property type="match status" value="1"/>
</dbReference>
<dbReference type="CDD" id="cd23936">
    <property type="entry name" value="AGPR_C_ARG5_6_like"/>
    <property type="match status" value="1"/>
</dbReference>
<dbReference type="EMBL" id="KX539442">
    <property type="protein sequence ID" value="AOE43287.1"/>
    <property type="molecule type" value="Genomic_DNA"/>
</dbReference>
<dbReference type="PANTHER" id="PTHR32338:SF10">
    <property type="entry name" value="N-ACETYL-GAMMA-GLUTAMYL-PHOSPHATE REDUCTASE, CHLOROPLASTIC-RELATED"/>
    <property type="match status" value="1"/>
</dbReference>
<feature type="region of interest" description="Disordered" evidence="7">
    <location>
        <begin position="412"/>
        <end position="450"/>
    </location>
</feature>
<keyword evidence="5" id="KW-0560">Oxidoreductase</keyword>
<dbReference type="PROSITE" id="PS01224">
    <property type="entry name" value="ARGC"/>
    <property type="match status" value="1"/>
</dbReference>
<evidence type="ECO:0000259" key="8">
    <source>
        <dbReference type="SMART" id="SM00859"/>
    </source>
</evidence>
<dbReference type="InterPro" id="IPR000706">
    <property type="entry name" value="AGPR_type-1"/>
</dbReference>
<sequence>MRLPTPCFRPRATLTRILSGAPIRRLPPTSARGSAAPPTASLARPLASMSTGAASPSPTPASSSLPPPPRSPPSKPPPTPPPPPPPTSSARKSLAIASASSARAASPAATSEVRDDNIAKLTADQDIDAWFMALPDKVSRPYVAALDTAARSPVLVDLSSDHRFDASWAYGNPETNRARIAASRRIANPGCYATGMYLSLYPLVRAGLLDGAPSCFGVSGYSGAGSKKSEKNDPARLSDNLLPYTLTGHTHEREVGHQLGQRIFFTPHVGQFFQGITLTISIRLTRQISRDDLLALYTKQYANEPLVRVAPDAIPEVRDNANKHTVTIGGFALDGNHLVLITTLDNLLKGAATQALQNMNLCLGIDELEGIPIMAPKIALLLRFFSQIPRFSGILQPTDLIKSLHNNNNNNYKLPIFQSQRRPHPSDSSGRRVKGGSSIPREGEPSRPTM</sequence>
<reference evidence="9" key="1">
    <citation type="submission" date="2016-06" db="EMBL/GenBank/DDBJ databases">
        <title>A core phylogeny of Dictyostelia derived from 50 functionally divergent proteins retrieved from five existing and six newly sequenced genomes.</title>
        <authorList>
            <person name="Singh R."/>
            <person name="Schilde C."/>
            <person name="Gezzard T."/>
            <person name="Schaap P."/>
        </authorList>
    </citation>
    <scope>NUCLEOTIDE SEQUENCE</scope>
    <source>
        <strain evidence="9">AE2</strain>
    </source>
</reference>
<dbReference type="GO" id="GO:0003942">
    <property type="term" value="F:N-acetyl-gamma-glutamyl-phosphate reductase activity"/>
    <property type="evidence" value="ECO:0007669"/>
    <property type="project" value="InterPro"/>
</dbReference>
<dbReference type="SMART" id="SM00859">
    <property type="entry name" value="Semialdhyde_dh"/>
    <property type="match status" value="1"/>
</dbReference>
<evidence type="ECO:0000256" key="1">
    <source>
        <dbReference type="ARBA" id="ARBA00004862"/>
    </source>
</evidence>
<evidence type="ECO:0000256" key="7">
    <source>
        <dbReference type="SAM" id="MobiDB-lite"/>
    </source>
</evidence>
<dbReference type="UniPathway" id="UPA00068">
    <property type="reaction ID" value="UER00108"/>
</dbReference>
<feature type="domain" description="Semialdehyde dehydrogenase NAD-binding" evidence="8">
    <location>
        <begin position="89"/>
        <end position="183"/>
    </location>
</feature>
<dbReference type="InterPro" id="IPR000534">
    <property type="entry name" value="Semialdehyde_DH_NAD-bd"/>
</dbReference>
<feature type="compositionally biased region" description="Low complexity" evidence="7">
    <location>
        <begin position="47"/>
        <end position="64"/>
    </location>
</feature>
<dbReference type="SUPFAM" id="SSF55347">
    <property type="entry name" value="Glyceraldehyde-3-phosphate dehydrogenase-like, C-terminal domain"/>
    <property type="match status" value="1"/>
</dbReference>
<keyword evidence="3" id="KW-0028">Amino-acid biosynthesis</keyword>
<dbReference type="InterPro" id="IPR050085">
    <property type="entry name" value="AGPR"/>
</dbReference>
<dbReference type="InterPro" id="IPR036291">
    <property type="entry name" value="NAD(P)-bd_dom_sf"/>
</dbReference>
<dbReference type="SMR" id="A0A1L2FV00"/>